<dbReference type="InterPro" id="IPR023009">
    <property type="entry name" value="Tyrosine_recombinase_XerC/XerD"/>
</dbReference>
<dbReference type="Gene3D" id="1.10.443.10">
    <property type="entry name" value="Intergrase catalytic core"/>
    <property type="match status" value="1"/>
</dbReference>
<dbReference type="PANTHER" id="PTHR30349">
    <property type="entry name" value="PHAGE INTEGRASE-RELATED"/>
    <property type="match status" value="1"/>
</dbReference>
<comment type="subunit">
    <text evidence="9">Forms a cyclic heterotetrameric complex composed of two molecules of XerC and two molecules of XerD.</text>
</comment>
<evidence type="ECO:0000256" key="8">
    <source>
        <dbReference type="ARBA" id="ARBA00023306"/>
    </source>
</evidence>
<dbReference type="GO" id="GO:0005737">
    <property type="term" value="C:cytoplasm"/>
    <property type="evidence" value="ECO:0007669"/>
    <property type="project" value="UniProtKB-SubCell"/>
</dbReference>
<feature type="active site" evidence="9">
    <location>
        <position position="162"/>
    </location>
</feature>
<protein>
    <recommendedName>
        <fullName evidence="9">Tyrosine recombinase XerC</fullName>
    </recommendedName>
</protein>
<evidence type="ECO:0000256" key="9">
    <source>
        <dbReference type="HAMAP-Rule" id="MF_01808"/>
    </source>
</evidence>
<dbReference type="InterPro" id="IPR013762">
    <property type="entry name" value="Integrase-like_cat_sf"/>
</dbReference>
<evidence type="ECO:0000256" key="2">
    <source>
        <dbReference type="ARBA" id="ARBA00022490"/>
    </source>
</evidence>
<dbReference type="GO" id="GO:0003677">
    <property type="term" value="F:DNA binding"/>
    <property type="evidence" value="ECO:0007669"/>
    <property type="project" value="UniProtKB-UniRule"/>
</dbReference>
<dbReference type="PROSITE" id="PS51898">
    <property type="entry name" value="TYR_RECOMBINASE"/>
    <property type="match status" value="1"/>
</dbReference>
<evidence type="ECO:0000256" key="3">
    <source>
        <dbReference type="ARBA" id="ARBA00022618"/>
    </source>
</evidence>
<dbReference type="RefSeq" id="WP_047262290.1">
    <property type="nucleotide sequence ID" value="NZ_CP011542.1"/>
</dbReference>
<keyword evidence="6 9" id="KW-0238">DNA-binding</keyword>
<evidence type="ECO:0000256" key="1">
    <source>
        <dbReference type="ARBA" id="ARBA00004496"/>
    </source>
</evidence>
<keyword evidence="8 9" id="KW-0131">Cell cycle</keyword>
<gene>
    <name evidence="9 12" type="primary">xerC</name>
    <name evidence="12" type="ORF">CMUST_09555</name>
</gene>
<keyword evidence="13" id="KW-1185">Reference proteome</keyword>
<dbReference type="SUPFAM" id="SSF47823">
    <property type="entry name" value="lambda integrase-like, N-terminal domain"/>
    <property type="match status" value="1"/>
</dbReference>
<name>A0A0G3H555_9CORY</name>
<dbReference type="GO" id="GO:0007059">
    <property type="term" value="P:chromosome segregation"/>
    <property type="evidence" value="ECO:0007669"/>
    <property type="project" value="UniProtKB-UniRule"/>
</dbReference>
<dbReference type="NCBIfam" id="NF001399">
    <property type="entry name" value="PRK00283.1"/>
    <property type="match status" value="1"/>
</dbReference>
<dbReference type="EMBL" id="CP011542">
    <property type="protein sequence ID" value="AKK06227.1"/>
    <property type="molecule type" value="Genomic_DNA"/>
</dbReference>
<dbReference type="GO" id="GO:0051301">
    <property type="term" value="P:cell division"/>
    <property type="evidence" value="ECO:0007669"/>
    <property type="project" value="UniProtKB-KW"/>
</dbReference>
<dbReference type="Pfam" id="PF00589">
    <property type="entry name" value="Phage_integrase"/>
    <property type="match status" value="1"/>
</dbReference>
<organism evidence="12 13">
    <name type="scientific">Corynebacterium mustelae</name>
    <dbReference type="NCBI Taxonomy" id="571915"/>
    <lineage>
        <taxon>Bacteria</taxon>
        <taxon>Bacillati</taxon>
        <taxon>Actinomycetota</taxon>
        <taxon>Actinomycetes</taxon>
        <taxon>Mycobacteriales</taxon>
        <taxon>Corynebacteriaceae</taxon>
        <taxon>Corynebacterium</taxon>
    </lineage>
</organism>
<evidence type="ECO:0000256" key="6">
    <source>
        <dbReference type="ARBA" id="ARBA00023125"/>
    </source>
</evidence>
<keyword evidence="2 9" id="KW-0963">Cytoplasm</keyword>
<accession>A0A0G3H555</accession>
<feature type="domain" description="Core-binding (CB)" evidence="11">
    <location>
        <begin position="19"/>
        <end position="100"/>
    </location>
</feature>
<dbReference type="InterPro" id="IPR002104">
    <property type="entry name" value="Integrase_catalytic"/>
</dbReference>
<evidence type="ECO:0000256" key="4">
    <source>
        <dbReference type="ARBA" id="ARBA00022829"/>
    </source>
</evidence>
<dbReference type="AlphaFoldDB" id="A0A0G3H555"/>
<dbReference type="GO" id="GO:0009037">
    <property type="term" value="F:tyrosine-based site-specific recombinase activity"/>
    <property type="evidence" value="ECO:0007669"/>
    <property type="project" value="UniProtKB-UniRule"/>
</dbReference>
<dbReference type="HAMAP" id="MF_01808">
    <property type="entry name" value="Recomb_XerC_XerD"/>
    <property type="match status" value="1"/>
</dbReference>
<feature type="active site" evidence="9">
    <location>
        <position position="284"/>
    </location>
</feature>
<dbReference type="PROSITE" id="PS51900">
    <property type="entry name" value="CB"/>
    <property type="match status" value="1"/>
</dbReference>
<dbReference type="InterPro" id="IPR044068">
    <property type="entry name" value="CB"/>
</dbReference>
<dbReference type="STRING" id="571915.CMUST_09555"/>
<dbReference type="Pfam" id="PF02899">
    <property type="entry name" value="Phage_int_SAM_1"/>
    <property type="match status" value="1"/>
</dbReference>
<dbReference type="CDD" id="cd00798">
    <property type="entry name" value="INT_XerDC_C"/>
    <property type="match status" value="1"/>
</dbReference>
<feature type="active site" description="O-(3'-phospho-DNA)-tyrosine intermediate" evidence="9">
    <location>
        <position position="293"/>
    </location>
</feature>
<evidence type="ECO:0000259" key="11">
    <source>
        <dbReference type="PROSITE" id="PS51900"/>
    </source>
</evidence>
<comment type="function">
    <text evidence="9">Site-specific tyrosine recombinase, which acts by catalyzing the cutting and rejoining of the recombining DNA molecules. The XerC-XerD complex is essential to convert dimers of the bacterial chromosome into monomers to permit their segregation at cell division. It also contributes to the segregational stability of plasmids.</text>
</comment>
<keyword evidence="4 9" id="KW-0159">Chromosome partition</keyword>
<dbReference type="PATRIC" id="fig|571915.4.peg.2024"/>
<feature type="active site" evidence="9">
    <location>
        <position position="261"/>
    </location>
</feature>
<dbReference type="Proteomes" id="UP000035199">
    <property type="component" value="Chromosome"/>
</dbReference>
<evidence type="ECO:0000313" key="13">
    <source>
        <dbReference type="Proteomes" id="UP000035199"/>
    </source>
</evidence>
<dbReference type="InterPro" id="IPR011010">
    <property type="entry name" value="DNA_brk_join_enz"/>
</dbReference>
<evidence type="ECO:0000256" key="5">
    <source>
        <dbReference type="ARBA" id="ARBA00022908"/>
    </source>
</evidence>
<dbReference type="SUPFAM" id="SSF56349">
    <property type="entry name" value="DNA breaking-rejoining enzymes"/>
    <property type="match status" value="1"/>
</dbReference>
<evidence type="ECO:0000259" key="10">
    <source>
        <dbReference type="PROSITE" id="PS51898"/>
    </source>
</evidence>
<comment type="subcellular location">
    <subcellularLocation>
        <location evidence="1 9">Cytoplasm</location>
    </subcellularLocation>
</comment>
<feature type="active site" evidence="9">
    <location>
        <position position="186"/>
    </location>
</feature>
<dbReference type="InterPro" id="IPR010998">
    <property type="entry name" value="Integrase_recombinase_N"/>
</dbReference>
<proteinExistence type="inferred from homology"/>
<dbReference type="PANTHER" id="PTHR30349:SF77">
    <property type="entry name" value="TYROSINE RECOMBINASE XERC"/>
    <property type="match status" value="1"/>
</dbReference>
<dbReference type="InterPro" id="IPR004107">
    <property type="entry name" value="Integrase_SAM-like_N"/>
</dbReference>
<keyword evidence="5 9" id="KW-0229">DNA integration</keyword>
<reference evidence="13" key="2">
    <citation type="submission" date="2015-05" db="EMBL/GenBank/DDBJ databases">
        <title>Complete genome sequence of Corynebacterium mustelae DSM 45274, isolated from various tissues of a male ferret with lethal sepsis.</title>
        <authorList>
            <person name="Ruckert C."/>
            <person name="Albersmeier A."/>
            <person name="Winkler A."/>
            <person name="Tauch A."/>
        </authorList>
    </citation>
    <scope>NUCLEOTIDE SEQUENCE [LARGE SCALE GENOMIC DNA]</scope>
    <source>
        <strain evidence="13">DSM 45274</strain>
    </source>
</reference>
<dbReference type="KEGG" id="cmv:CMUST_09555"/>
<dbReference type="InterPro" id="IPR050090">
    <property type="entry name" value="Tyrosine_recombinase_XerCD"/>
</dbReference>
<feature type="active site" evidence="9">
    <location>
        <position position="258"/>
    </location>
</feature>
<keyword evidence="3 9" id="KW-0132">Cell division</keyword>
<comment type="similarity">
    <text evidence="9">Belongs to the 'phage' integrase family. XerC subfamily.</text>
</comment>
<dbReference type="Gene3D" id="1.10.150.130">
    <property type="match status" value="1"/>
</dbReference>
<evidence type="ECO:0000313" key="12">
    <source>
        <dbReference type="EMBL" id="AKK06227.1"/>
    </source>
</evidence>
<sequence>MGESEQRVTQNYGSASPSSQLSEAVDDFVEYLALVVGRSPATVRGYRSDLMDFTNIADSFEGFTLANLRTWLAGAVAEGKSRSTLARRTAAARAFSKWSVRNGYMDEDVAARLASPKIGRKLPVVVSKTAADELMAAPIAKKEPEYLRDVAMLELLYATGIRVSELCGINLNDLDLSRRVVTVTGKGNKQRVVPFGTAAQSAIDNWLSLGRSVLLNADNPNSEALFVGSRGGRINPRVVRDIVAAAARNSGIDALGPHALRHTAATHMLDGGADLRVVQELLGHSSLQTTQIYTHVSTERLSQAFKKAHPRA</sequence>
<dbReference type="OrthoDB" id="9801717at2"/>
<dbReference type="GO" id="GO:0006313">
    <property type="term" value="P:DNA transposition"/>
    <property type="evidence" value="ECO:0007669"/>
    <property type="project" value="UniProtKB-UniRule"/>
</dbReference>
<reference evidence="12 13" key="1">
    <citation type="journal article" date="2015" name="Genome Announc.">
        <title>Complete Genome Sequence of the Type Strain Corynebacterium mustelae DSM 45274, Isolated from Various Tissues of a Male Ferret with Lethal Sepsis.</title>
        <authorList>
            <person name="Ruckert C."/>
            <person name="Eimer J."/>
            <person name="Winkler A."/>
            <person name="Tauch A."/>
        </authorList>
    </citation>
    <scope>NUCLEOTIDE SEQUENCE [LARGE SCALE GENOMIC DNA]</scope>
    <source>
        <strain evidence="12 13">DSM 45274</strain>
    </source>
</reference>
<feature type="domain" description="Tyr recombinase" evidence="10">
    <location>
        <begin position="121"/>
        <end position="306"/>
    </location>
</feature>
<evidence type="ECO:0000256" key="7">
    <source>
        <dbReference type="ARBA" id="ARBA00023172"/>
    </source>
</evidence>
<keyword evidence="7 9" id="KW-0233">DNA recombination</keyword>